<keyword evidence="5 8" id="KW-0812">Transmembrane</keyword>
<dbReference type="Proteomes" id="UP000825935">
    <property type="component" value="Chromosome 34"/>
</dbReference>
<evidence type="ECO:0000256" key="5">
    <source>
        <dbReference type="ARBA" id="ARBA00022692"/>
    </source>
</evidence>
<dbReference type="OMA" id="GSWTYRY"/>
<evidence type="ECO:0000256" key="2">
    <source>
        <dbReference type="ARBA" id="ARBA00004502"/>
    </source>
</evidence>
<dbReference type="GO" id="GO:0012511">
    <property type="term" value="C:monolayer-surrounded lipid storage body"/>
    <property type="evidence" value="ECO:0007669"/>
    <property type="project" value="InterPro"/>
</dbReference>
<proteinExistence type="inferred from homology"/>
<keyword evidence="4" id="KW-0551">Lipid droplet</keyword>
<evidence type="ECO:0000256" key="7">
    <source>
        <dbReference type="ARBA" id="ARBA00023136"/>
    </source>
</evidence>
<dbReference type="Pfam" id="PF01277">
    <property type="entry name" value="Oleosin"/>
    <property type="match status" value="1"/>
</dbReference>
<comment type="subcellular location">
    <subcellularLocation>
        <location evidence="2">Lipid droplet</location>
    </subcellularLocation>
    <subcellularLocation>
        <location evidence="1">Membrane</location>
        <topology evidence="1">Multi-pass membrane protein</topology>
    </subcellularLocation>
</comment>
<gene>
    <name evidence="9" type="ORF">KP509_34G053600</name>
</gene>
<keyword evidence="7 8" id="KW-0472">Membrane</keyword>
<comment type="similarity">
    <text evidence="3">Belongs to the oleosin family.</text>
</comment>
<name>A0A8T2QKG7_CERRI</name>
<dbReference type="InterPro" id="IPR000136">
    <property type="entry name" value="Oleosin"/>
</dbReference>
<keyword evidence="10" id="KW-1185">Reference proteome</keyword>
<sequence length="149" mass="15842">MAQQAREQARQMGGQAREQAHGIMYQLKRPGAVGWLGILAAAGALATVVTISLVVLSPVLLFFSPILIPLGIFLAVCTAGLLTVGGVLTGIVAAVSWVYKYYKGRHPPGSEQVDYAMRQLQETAEQVKHKARDFGGQIQTKAQEAAPGA</sequence>
<evidence type="ECO:0000256" key="4">
    <source>
        <dbReference type="ARBA" id="ARBA00022677"/>
    </source>
</evidence>
<comment type="caution">
    <text evidence="9">The sequence shown here is derived from an EMBL/GenBank/DDBJ whole genome shotgun (WGS) entry which is preliminary data.</text>
</comment>
<evidence type="ECO:0008006" key="11">
    <source>
        <dbReference type="Google" id="ProtNLM"/>
    </source>
</evidence>
<dbReference type="GO" id="GO:0016020">
    <property type="term" value="C:membrane"/>
    <property type="evidence" value="ECO:0007669"/>
    <property type="project" value="UniProtKB-SubCell"/>
</dbReference>
<keyword evidence="6 8" id="KW-1133">Transmembrane helix</keyword>
<reference evidence="9" key="1">
    <citation type="submission" date="2021-08" db="EMBL/GenBank/DDBJ databases">
        <title>WGS assembly of Ceratopteris richardii.</title>
        <authorList>
            <person name="Marchant D.B."/>
            <person name="Chen G."/>
            <person name="Jenkins J."/>
            <person name="Shu S."/>
            <person name="Leebens-Mack J."/>
            <person name="Grimwood J."/>
            <person name="Schmutz J."/>
            <person name="Soltis P."/>
            <person name="Soltis D."/>
            <person name="Chen Z.-H."/>
        </authorList>
    </citation>
    <scope>NUCLEOTIDE SEQUENCE</scope>
    <source>
        <strain evidence="9">Whitten #5841</strain>
        <tissue evidence="9">Leaf</tissue>
    </source>
</reference>
<accession>A0A8T2QKG7</accession>
<dbReference type="PANTHER" id="PTHR33203:SF24">
    <property type="entry name" value="OLEOSIN"/>
    <property type="match status" value="1"/>
</dbReference>
<evidence type="ECO:0000256" key="8">
    <source>
        <dbReference type="SAM" id="Phobius"/>
    </source>
</evidence>
<evidence type="ECO:0000256" key="6">
    <source>
        <dbReference type="ARBA" id="ARBA00022989"/>
    </source>
</evidence>
<dbReference type="AlphaFoldDB" id="A0A8T2QKG7"/>
<dbReference type="GO" id="GO:0019915">
    <property type="term" value="P:lipid storage"/>
    <property type="evidence" value="ECO:0007669"/>
    <property type="project" value="TreeGrafter"/>
</dbReference>
<evidence type="ECO:0000313" key="10">
    <source>
        <dbReference type="Proteomes" id="UP000825935"/>
    </source>
</evidence>
<feature type="transmembrane region" description="Helical" evidence="8">
    <location>
        <begin position="66"/>
        <end position="99"/>
    </location>
</feature>
<protein>
    <recommendedName>
        <fullName evidence="11">Oleosin</fullName>
    </recommendedName>
</protein>
<organism evidence="9 10">
    <name type="scientific">Ceratopteris richardii</name>
    <name type="common">Triangle waterfern</name>
    <dbReference type="NCBI Taxonomy" id="49495"/>
    <lineage>
        <taxon>Eukaryota</taxon>
        <taxon>Viridiplantae</taxon>
        <taxon>Streptophyta</taxon>
        <taxon>Embryophyta</taxon>
        <taxon>Tracheophyta</taxon>
        <taxon>Polypodiopsida</taxon>
        <taxon>Polypodiidae</taxon>
        <taxon>Polypodiales</taxon>
        <taxon>Pteridineae</taxon>
        <taxon>Pteridaceae</taxon>
        <taxon>Parkerioideae</taxon>
        <taxon>Ceratopteris</taxon>
    </lineage>
</organism>
<dbReference type="OrthoDB" id="2016943at2759"/>
<evidence type="ECO:0000256" key="3">
    <source>
        <dbReference type="ARBA" id="ARBA00010858"/>
    </source>
</evidence>
<dbReference type="PANTHER" id="PTHR33203">
    <property type="entry name" value="OLEOSIN"/>
    <property type="match status" value="1"/>
</dbReference>
<feature type="transmembrane region" description="Helical" evidence="8">
    <location>
        <begin position="33"/>
        <end position="60"/>
    </location>
</feature>
<evidence type="ECO:0000313" key="9">
    <source>
        <dbReference type="EMBL" id="KAH7284409.1"/>
    </source>
</evidence>
<dbReference type="EMBL" id="CM035439">
    <property type="protein sequence ID" value="KAH7284409.1"/>
    <property type="molecule type" value="Genomic_DNA"/>
</dbReference>
<evidence type="ECO:0000256" key="1">
    <source>
        <dbReference type="ARBA" id="ARBA00004141"/>
    </source>
</evidence>